<feature type="transmembrane region" description="Helical" evidence="5">
    <location>
        <begin position="32"/>
        <end position="54"/>
    </location>
</feature>
<keyword evidence="2 5" id="KW-0812">Transmembrane</keyword>
<comment type="subcellular location">
    <subcellularLocation>
        <location evidence="5">Cell membrane</location>
        <topology evidence="5">Multi-pass membrane protein</topology>
    </subcellularLocation>
</comment>
<dbReference type="EMBL" id="CP046908">
    <property type="protein sequence ID" value="QGZ36714.1"/>
    <property type="molecule type" value="Genomic_DNA"/>
</dbReference>
<feature type="transmembrane region" description="Helical" evidence="5">
    <location>
        <begin position="85"/>
        <end position="104"/>
    </location>
</feature>
<proteinExistence type="inferred from homology"/>
<accession>A0A857CCI2</accession>
<organism evidence="6 7">
    <name type="scientific">Stappia indica</name>
    <dbReference type="NCBI Taxonomy" id="538381"/>
    <lineage>
        <taxon>Bacteria</taxon>
        <taxon>Pseudomonadati</taxon>
        <taxon>Pseudomonadota</taxon>
        <taxon>Alphaproteobacteria</taxon>
        <taxon>Hyphomicrobiales</taxon>
        <taxon>Stappiaceae</taxon>
        <taxon>Stappia</taxon>
    </lineage>
</organism>
<evidence type="ECO:0000256" key="3">
    <source>
        <dbReference type="ARBA" id="ARBA00022989"/>
    </source>
</evidence>
<dbReference type="InterPro" id="IPR003844">
    <property type="entry name" value="UPF0060"/>
</dbReference>
<keyword evidence="4 5" id="KW-0472">Membrane</keyword>
<name>A0A857CCI2_9HYPH</name>
<dbReference type="RefSeq" id="WP_158195537.1">
    <property type="nucleotide sequence ID" value="NZ_CP046908.1"/>
</dbReference>
<evidence type="ECO:0000313" key="7">
    <source>
        <dbReference type="Proteomes" id="UP000435648"/>
    </source>
</evidence>
<dbReference type="NCBIfam" id="NF002586">
    <property type="entry name" value="PRK02237.1"/>
    <property type="match status" value="1"/>
</dbReference>
<dbReference type="Pfam" id="PF02694">
    <property type="entry name" value="UPF0060"/>
    <property type="match status" value="1"/>
</dbReference>
<dbReference type="AlphaFoldDB" id="A0A857CCI2"/>
<evidence type="ECO:0000256" key="2">
    <source>
        <dbReference type="ARBA" id="ARBA00022692"/>
    </source>
</evidence>
<feature type="transmembrane region" description="Helical" evidence="5">
    <location>
        <begin position="6"/>
        <end position="25"/>
    </location>
</feature>
<reference evidence="6 7" key="1">
    <citation type="submission" date="2019-12" db="EMBL/GenBank/DDBJ databases">
        <title>The genome of Stappia indica PHM037.</title>
        <authorList>
            <person name="Kacar D."/>
            <person name="Galan B."/>
            <person name="Canedo L."/>
            <person name="Rodriguez P."/>
            <person name="de la Calle F."/>
            <person name="Garcia J.L."/>
        </authorList>
    </citation>
    <scope>NUCLEOTIDE SEQUENCE [LARGE SCALE GENOMIC DNA]</scope>
    <source>
        <strain evidence="6 7">PHM037</strain>
    </source>
</reference>
<keyword evidence="1 5" id="KW-1003">Cell membrane</keyword>
<sequence>MHTTVLYIAAALAEIAGCYAFWAWLRLDRSPLWLVPGILSLVLFAVLLALVDSAAAGRTFAAYGGVYIVASLGWLWLFEGLRPDRWDLIGAALCLAGAVVILAGPRGLA</sequence>
<comment type="similarity">
    <text evidence="5">Belongs to the UPF0060 family.</text>
</comment>
<dbReference type="OrthoDB" id="123240at2"/>
<evidence type="ECO:0000256" key="5">
    <source>
        <dbReference type="HAMAP-Rule" id="MF_00010"/>
    </source>
</evidence>
<dbReference type="GO" id="GO:0005886">
    <property type="term" value="C:plasma membrane"/>
    <property type="evidence" value="ECO:0007669"/>
    <property type="project" value="UniProtKB-SubCell"/>
</dbReference>
<protein>
    <submittedName>
        <fullName evidence="6">YnfA family protein</fullName>
    </submittedName>
</protein>
<feature type="transmembrane region" description="Helical" evidence="5">
    <location>
        <begin position="60"/>
        <end position="78"/>
    </location>
</feature>
<evidence type="ECO:0000256" key="4">
    <source>
        <dbReference type="ARBA" id="ARBA00023136"/>
    </source>
</evidence>
<dbReference type="SUPFAM" id="SSF103481">
    <property type="entry name" value="Multidrug resistance efflux transporter EmrE"/>
    <property type="match status" value="1"/>
</dbReference>
<dbReference type="Proteomes" id="UP000435648">
    <property type="component" value="Chromosome"/>
</dbReference>
<dbReference type="KEGG" id="siw:GH266_20765"/>
<dbReference type="PANTHER" id="PTHR36116:SF1">
    <property type="entry name" value="UPF0060 MEMBRANE PROTEIN YNFA"/>
    <property type="match status" value="1"/>
</dbReference>
<evidence type="ECO:0000313" key="6">
    <source>
        <dbReference type="EMBL" id="QGZ36714.1"/>
    </source>
</evidence>
<keyword evidence="3 5" id="KW-1133">Transmembrane helix</keyword>
<dbReference type="InterPro" id="IPR037185">
    <property type="entry name" value="EmrE-like"/>
</dbReference>
<dbReference type="HAMAP" id="MF_00010">
    <property type="entry name" value="UPF0060"/>
    <property type="match status" value="1"/>
</dbReference>
<gene>
    <name evidence="6" type="ORF">GH266_20765</name>
</gene>
<dbReference type="PANTHER" id="PTHR36116">
    <property type="entry name" value="UPF0060 MEMBRANE PROTEIN YNFA"/>
    <property type="match status" value="1"/>
</dbReference>
<evidence type="ECO:0000256" key="1">
    <source>
        <dbReference type="ARBA" id="ARBA00022475"/>
    </source>
</evidence>